<evidence type="ECO:0000313" key="2">
    <source>
        <dbReference type="Proteomes" id="UP000202259"/>
    </source>
</evidence>
<proteinExistence type="predicted"/>
<dbReference type="Proteomes" id="UP000202259">
    <property type="component" value="Chromosome"/>
</dbReference>
<accession>A0A222GBP6</accession>
<dbReference type="AlphaFoldDB" id="A0A222GBP6"/>
<name>A0A222GBP6_9GAMM</name>
<dbReference type="KEGG" id="cber:B5D82_16970"/>
<dbReference type="EMBL" id="CP020465">
    <property type="protein sequence ID" value="ASP49315.1"/>
    <property type="molecule type" value="Genomic_DNA"/>
</dbReference>
<organism evidence="1 2">
    <name type="scientific">Cognaticolwellia beringensis</name>
    <dbReference type="NCBI Taxonomy" id="1967665"/>
    <lineage>
        <taxon>Bacteria</taxon>
        <taxon>Pseudomonadati</taxon>
        <taxon>Pseudomonadota</taxon>
        <taxon>Gammaproteobacteria</taxon>
        <taxon>Alteromonadales</taxon>
        <taxon>Colwelliaceae</taxon>
        <taxon>Cognaticolwellia</taxon>
    </lineage>
</organism>
<gene>
    <name evidence="1" type="ORF">B5D82_16970</name>
</gene>
<dbReference type="OrthoDB" id="8585936at2"/>
<reference evidence="1 2" key="1">
    <citation type="submission" date="2017-08" db="EMBL/GenBank/DDBJ databases">
        <title>Complete genome of Colwellia sp. NB097-1, a psychrophile bacterium ioslated from Bering Sea.</title>
        <authorList>
            <person name="Chen X."/>
        </authorList>
    </citation>
    <scope>NUCLEOTIDE SEQUENCE [LARGE SCALE GENOMIC DNA]</scope>
    <source>
        <strain evidence="1 2">NB097-1</strain>
    </source>
</reference>
<protein>
    <submittedName>
        <fullName evidence="1">Uncharacterized protein</fullName>
    </submittedName>
</protein>
<keyword evidence="2" id="KW-1185">Reference proteome</keyword>
<sequence length="60" mass="6689">MSSIDHPFEYKAPESLKGHTLGGLVGYRYLGSDELIANGDIKRVNVSHAMENIKNSWKNV</sequence>
<dbReference type="RefSeq" id="WP_081153203.1">
    <property type="nucleotide sequence ID" value="NZ_CP020465.1"/>
</dbReference>
<evidence type="ECO:0000313" key="1">
    <source>
        <dbReference type="EMBL" id="ASP49315.1"/>
    </source>
</evidence>